<accession>A0A948W3X6</accession>
<gene>
    <name evidence="2" type="ORF">KJ970_11700</name>
</gene>
<organism evidence="2 3">
    <name type="scientific">Eiseniibacteriota bacterium</name>
    <dbReference type="NCBI Taxonomy" id="2212470"/>
    <lineage>
        <taxon>Bacteria</taxon>
        <taxon>Candidatus Eiseniibacteriota</taxon>
    </lineage>
</organism>
<dbReference type="AlphaFoldDB" id="A0A948W3X6"/>
<comment type="caution">
    <text evidence="2">The sequence shown here is derived from an EMBL/GenBank/DDBJ whole genome shotgun (WGS) entry which is preliminary data.</text>
</comment>
<dbReference type="Proteomes" id="UP000777784">
    <property type="component" value="Unassembled WGS sequence"/>
</dbReference>
<proteinExistence type="predicted"/>
<name>A0A948W3X6_UNCEI</name>
<evidence type="ECO:0000313" key="2">
    <source>
        <dbReference type="EMBL" id="MBU2691582.1"/>
    </source>
</evidence>
<reference evidence="2" key="1">
    <citation type="submission" date="2021-05" db="EMBL/GenBank/DDBJ databases">
        <title>Energy efficiency and biological interactions define the core microbiome of deep oligotrophic groundwater.</title>
        <authorList>
            <person name="Mehrshad M."/>
            <person name="Lopez-Fernandez M."/>
            <person name="Bell E."/>
            <person name="Bernier-Latmani R."/>
            <person name="Bertilsson S."/>
            <person name="Dopson M."/>
        </authorList>
    </citation>
    <scope>NUCLEOTIDE SEQUENCE</scope>
    <source>
        <strain evidence="2">Modern_marine.mb.64</strain>
    </source>
</reference>
<dbReference type="Pfam" id="PF13503">
    <property type="entry name" value="DUF4123"/>
    <property type="match status" value="1"/>
</dbReference>
<dbReference type="InterPro" id="IPR025391">
    <property type="entry name" value="DUF4123"/>
</dbReference>
<sequence length="183" mass="21167">MAPSVSTTEFIVQQIFLQPDTAVFGLYDAASAQNMPQILKGSRSEFICLYRGDLTPDMAEVAPYMVKLQKGALFNEWLVRQGWSRNWGLFVTTPESITLQEVATHFRRFLLIRDPEGRRLYFRFYDPRVMRVYLPSCNPEELKNIFGPVGHFFIEDEDPSALLRMNRDGEGLHIQRLMLETAN</sequence>
<protein>
    <submittedName>
        <fullName evidence="2">DUF4123 domain-containing protein</fullName>
    </submittedName>
</protein>
<feature type="domain" description="DUF4123" evidence="1">
    <location>
        <begin position="26"/>
        <end position="143"/>
    </location>
</feature>
<evidence type="ECO:0000313" key="3">
    <source>
        <dbReference type="Proteomes" id="UP000777784"/>
    </source>
</evidence>
<evidence type="ECO:0000259" key="1">
    <source>
        <dbReference type="Pfam" id="PF13503"/>
    </source>
</evidence>
<dbReference type="EMBL" id="JAHJDP010000066">
    <property type="protein sequence ID" value="MBU2691582.1"/>
    <property type="molecule type" value="Genomic_DNA"/>
</dbReference>